<accession>A0AAE0LL94</accession>
<protein>
    <submittedName>
        <fullName evidence="1">Uncharacterized protein</fullName>
    </submittedName>
</protein>
<gene>
    <name evidence="1" type="ORF">CYMTET_3196</name>
</gene>
<comment type="caution">
    <text evidence="1">The sequence shown here is derived from an EMBL/GenBank/DDBJ whole genome shotgun (WGS) entry which is preliminary data.</text>
</comment>
<dbReference type="EMBL" id="LGRX02000158">
    <property type="protein sequence ID" value="KAK3289368.1"/>
    <property type="molecule type" value="Genomic_DNA"/>
</dbReference>
<keyword evidence="2" id="KW-1185">Reference proteome</keyword>
<sequence length="402" mass="45500">MSWRWLRQHNSHLMRRMAMRLRETGLCMLSACYQPYAGTAAVGPSEFVPEEWTRWLPHQQPTAAVLMEPTSESTGSVLLPARPRTAVAGYWVSPGRRTCPAVVIRQPATKHTRLHSVTETGSGPGLFMSLVLVLVGTAGLGRLVVVGPPPPDAFHVPDSELHLIQNCGLRCGRRRAGEHRTDAMVSFHLFGRYLEDGAVERFVLRGAHYKRGSRTLLSSRDMLAAVYWVRTGETCDWMWANSEYRRGKQPRCPARHSPLHPCWAVCWSGAYFYGNPPFDLLTVERTIRKANRDFVKDPEHTVFRFIAPHAHLRTLAPLLVHWEVLHTYPTGSQGVFNYRRDGTYSGAPPVPTTEPEEQLRLRCLEHRYLTRLRSPRDGGSALLHLRRGVEKSGSNSVRAYRV</sequence>
<evidence type="ECO:0000313" key="2">
    <source>
        <dbReference type="Proteomes" id="UP001190700"/>
    </source>
</evidence>
<name>A0AAE0LL94_9CHLO</name>
<dbReference type="Proteomes" id="UP001190700">
    <property type="component" value="Unassembled WGS sequence"/>
</dbReference>
<proteinExistence type="predicted"/>
<dbReference type="AlphaFoldDB" id="A0AAE0LL94"/>
<reference evidence="1 2" key="1">
    <citation type="journal article" date="2015" name="Genome Biol. Evol.">
        <title>Comparative Genomics of a Bacterivorous Green Alga Reveals Evolutionary Causalities and Consequences of Phago-Mixotrophic Mode of Nutrition.</title>
        <authorList>
            <person name="Burns J.A."/>
            <person name="Paasch A."/>
            <person name="Narechania A."/>
            <person name="Kim E."/>
        </authorList>
    </citation>
    <scope>NUCLEOTIDE SEQUENCE [LARGE SCALE GENOMIC DNA]</scope>
    <source>
        <strain evidence="1 2">PLY_AMNH</strain>
    </source>
</reference>
<evidence type="ECO:0000313" key="1">
    <source>
        <dbReference type="EMBL" id="KAK3289368.1"/>
    </source>
</evidence>
<organism evidence="1 2">
    <name type="scientific">Cymbomonas tetramitiformis</name>
    <dbReference type="NCBI Taxonomy" id="36881"/>
    <lineage>
        <taxon>Eukaryota</taxon>
        <taxon>Viridiplantae</taxon>
        <taxon>Chlorophyta</taxon>
        <taxon>Pyramimonadophyceae</taxon>
        <taxon>Pyramimonadales</taxon>
        <taxon>Pyramimonadaceae</taxon>
        <taxon>Cymbomonas</taxon>
    </lineage>
</organism>